<dbReference type="EMBL" id="WNJO01000001">
    <property type="protein sequence ID" value="MTV81168.1"/>
    <property type="molecule type" value="Genomic_DNA"/>
</dbReference>
<keyword evidence="2" id="KW-1185">Reference proteome</keyword>
<evidence type="ECO:0000313" key="1">
    <source>
        <dbReference type="EMBL" id="MTV81168.1"/>
    </source>
</evidence>
<evidence type="ECO:0000313" key="2">
    <source>
        <dbReference type="Proteomes" id="UP000466388"/>
    </source>
</evidence>
<dbReference type="AlphaFoldDB" id="A0A7X2XT96"/>
<comment type="caution">
    <text evidence="1">The sequence shown here is derived from an EMBL/GenBank/DDBJ whole genome shotgun (WGS) entry which is preliminary data.</text>
</comment>
<dbReference type="RefSeq" id="WP_155430458.1">
    <property type="nucleotide sequence ID" value="NZ_WNJO01000001.1"/>
</dbReference>
<sequence length="198" mass="22685">MNDEMSFFLSRDPEFTRIVELAQDFYQKHRSPKRVFKIHQLAISELRELAQKAAVSVEVAKSLLYAIDTKSVAKPQMFGHFQCSGHLKNDISPQAIIELGTAEEAIEEGELPAKIRHALDNVELAVFYAFCKLEDQSGVQFDRIILDNEQEQNHAVVEIGAGHYKCFVERMSEMHRINLEQRLLTAVSAGRFWQQVYS</sequence>
<organism evidence="1 2">
    <name type="scientific">Secundilactobacillus folii</name>
    <dbReference type="NCBI Taxonomy" id="2678357"/>
    <lineage>
        <taxon>Bacteria</taxon>
        <taxon>Bacillati</taxon>
        <taxon>Bacillota</taxon>
        <taxon>Bacilli</taxon>
        <taxon>Lactobacillales</taxon>
        <taxon>Lactobacillaceae</taxon>
        <taxon>Secundilactobacillus</taxon>
    </lineage>
</organism>
<reference evidence="1 2" key="1">
    <citation type="submission" date="2019-11" db="EMBL/GenBank/DDBJ databases">
        <title>Lactobacillus sp. nov. CRM56-3, isolated from fermented tea leaves.</title>
        <authorList>
            <person name="Phuengjayaem S."/>
            <person name="Tanasupawat S."/>
        </authorList>
    </citation>
    <scope>NUCLEOTIDE SEQUENCE [LARGE SCALE GENOMIC DNA]</scope>
    <source>
        <strain evidence="1 2">CRM56-3</strain>
    </source>
</reference>
<protein>
    <submittedName>
        <fullName evidence="1">Uncharacterized protein</fullName>
    </submittedName>
</protein>
<gene>
    <name evidence="1" type="ORF">GM612_00685</name>
</gene>
<name>A0A7X2XT96_9LACO</name>
<accession>A0A7X2XT96</accession>
<dbReference type="Proteomes" id="UP000466388">
    <property type="component" value="Unassembled WGS sequence"/>
</dbReference>
<proteinExistence type="predicted"/>